<evidence type="ECO:0000259" key="1">
    <source>
        <dbReference type="Pfam" id="PF05050"/>
    </source>
</evidence>
<name>A0A8J3CYG9_9BACT</name>
<accession>A0A8J3CYG9</accession>
<proteinExistence type="predicted"/>
<comment type="caution">
    <text evidence="2">The sequence shown here is derived from an EMBL/GenBank/DDBJ whole genome shotgun (WGS) entry which is preliminary data.</text>
</comment>
<dbReference type="InterPro" id="IPR052514">
    <property type="entry name" value="SAM-dependent_MTase"/>
</dbReference>
<dbReference type="PANTHER" id="PTHR34203">
    <property type="entry name" value="METHYLTRANSFERASE, FKBM FAMILY PROTEIN"/>
    <property type="match status" value="1"/>
</dbReference>
<dbReference type="AlphaFoldDB" id="A0A8J3CYG9"/>
<gene>
    <name evidence="2" type="ORF">GCM10008106_21860</name>
</gene>
<dbReference type="RefSeq" id="WP_189582139.1">
    <property type="nucleotide sequence ID" value="NZ_BMYF01000012.1"/>
</dbReference>
<organism evidence="2 3">
    <name type="scientific">Mongoliitalea lutea</name>
    <dbReference type="NCBI Taxonomy" id="849756"/>
    <lineage>
        <taxon>Bacteria</taxon>
        <taxon>Pseudomonadati</taxon>
        <taxon>Bacteroidota</taxon>
        <taxon>Cytophagia</taxon>
        <taxon>Cytophagales</taxon>
        <taxon>Cyclobacteriaceae</taxon>
        <taxon>Mongoliitalea</taxon>
    </lineage>
</organism>
<dbReference type="InterPro" id="IPR029063">
    <property type="entry name" value="SAM-dependent_MTases_sf"/>
</dbReference>
<evidence type="ECO:0000313" key="3">
    <source>
        <dbReference type="Proteomes" id="UP000642809"/>
    </source>
</evidence>
<feature type="domain" description="Methyltransferase FkbM" evidence="1">
    <location>
        <begin position="93"/>
        <end position="245"/>
    </location>
</feature>
<dbReference type="Proteomes" id="UP000642809">
    <property type="component" value="Unassembled WGS sequence"/>
</dbReference>
<dbReference type="Pfam" id="PF05050">
    <property type="entry name" value="Methyltransf_21"/>
    <property type="match status" value="1"/>
</dbReference>
<dbReference type="NCBIfam" id="TIGR01444">
    <property type="entry name" value="fkbM_fam"/>
    <property type="match status" value="1"/>
</dbReference>
<dbReference type="Gene3D" id="3.40.50.150">
    <property type="entry name" value="Vaccinia Virus protein VP39"/>
    <property type="match status" value="1"/>
</dbReference>
<reference evidence="2" key="2">
    <citation type="submission" date="2020-09" db="EMBL/GenBank/DDBJ databases">
        <authorList>
            <person name="Sun Q."/>
            <person name="Kim S."/>
        </authorList>
    </citation>
    <scope>NUCLEOTIDE SEQUENCE</scope>
    <source>
        <strain evidence="2">KCTC 23224</strain>
    </source>
</reference>
<sequence length="262" mass="29638">MPFLSEIVDKFVFTFGAPQQIFLRRVKTSKLIHSFQKEEGVYLIQTTTNPHPVFLRGGSSSDIEVFEQIFNFQEYASICVLLNENNIAGAILDLGANIGLSSIYFSKHVDNSTVLAVEPDPKNFVVLSKNIASYPQINALKYSISHKENLRFAISDDFRDGKDWSKTVKANTQGEIKGITIPQLIEKYRLTEIALLKMDIEGYEKYIFEEGDLGFLSIVKVIAVEVHEEFISKSYIYDKLKSFGFIVWESGELVIGLKATLD</sequence>
<evidence type="ECO:0000313" key="2">
    <source>
        <dbReference type="EMBL" id="GHB40275.1"/>
    </source>
</evidence>
<dbReference type="EMBL" id="BMYF01000012">
    <property type="protein sequence ID" value="GHB40275.1"/>
    <property type="molecule type" value="Genomic_DNA"/>
</dbReference>
<keyword evidence="3" id="KW-1185">Reference proteome</keyword>
<dbReference type="PANTHER" id="PTHR34203:SF15">
    <property type="entry name" value="SLL1173 PROTEIN"/>
    <property type="match status" value="1"/>
</dbReference>
<reference evidence="2" key="1">
    <citation type="journal article" date="2014" name="Int. J. Syst. Evol. Microbiol.">
        <title>Complete genome sequence of Corynebacterium casei LMG S-19264T (=DSM 44701T), isolated from a smear-ripened cheese.</title>
        <authorList>
            <consortium name="US DOE Joint Genome Institute (JGI-PGF)"/>
            <person name="Walter F."/>
            <person name="Albersmeier A."/>
            <person name="Kalinowski J."/>
            <person name="Ruckert C."/>
        </authorList>
    </citation>
    <scope>NUCLEOTIDE SEQUENCE</scope>
    <source>
        <strain evidence="2">KCTC 23224</strain>
    </source>
</reference>
<dbReference type="SUPFAM" id="SSF53335">
    <property type="entry name" value="S-adenosyl-L-methionine-dependent methyltransferases"/>
    <property type="match status" value="1"/>
</dbReference>
<dbReference type="InterPro" id="IPR006342">
    <property type="entry name" value="FkbM_mtfrase"/>
</dbReference>
<protein>
    <recommendedName>
        <fullName evidence="1">Methyltransferase FkbM domain-containing protein</fullName>
    </recommendedName>
</protein>